<evidence type="ECO:0000259" key="3">
    <source>
        <dbReference type="PROSITE" id="PS51186"/>
    </source>
</evidence>
<accession>A0A3R8MVF3</accession>
<comment type="caution">
    <text evidence="4">The sequence shown here is derived from an EMBL/GenBank/DDBJ whole genome shotgun (WGS) entry which is preliminary data.</text>
</comment>
<dbReference type="Pfam" id="PF00583">
    <property type="entry name" value="Acetyltransf_1"/>
    <property type="match status" value="1"/>
</dbReference>
<evidence type="ECO:0000313" key="5">
    <source>
        <dbReference type="Proteomes" id="UP000270261"/>
    </source>
</evidence>
<dbReference type="SUPFAM" id="SSF55729">
    <property type="entry name" value="Acyl-CoA N-acyltransferases (Nat)"/>
    <property type="match status" value="1"/>
</dbReference>
<protein>
    <submittedName>
        <fullName evidence="4">GNAT family N-acetyltransferase</fullName>
    </submittedName>
</protein>
<evidence type="ECO:0000313" key="4">
    <source>
        <dbReference type="EMBL" id="RRN45987.1"/>
    </source>
</evidence>
<dbReference type="PANTHER" id="PTHR43420">
    <property type="entry name" value="ACETYLTRANSFERASE"/>
    <property type="match status" value="1"/>
</dbReference>
<dbReference type="Proteomes" id="UP000270261">
    <property type="component" value="Unassembled WGS sequence"/>
</dbReference>
<organism evidence="4 5">
    <name type="scientific">Lautropia dentalis</name>
    <dbReference type="NCBI Taxonomy" id="2490857"/>
    <lineage>
        <taxon>Bacteria</taxon>
        <taxon>Pseudomonadati</taxon>
        <taxon>Pseudomonadota</taxon>
        <taxon>Betaproteobacteria</taxon>
        <taxon>Burkholderiales</taxon>
        <taxon>Burkholderiaceae</taxon>
        <taxon>Lautropia</taxon>
    </lineage>
</organism>
<dbReference type="InterPro" id="IPR000182">
    <property type="entry name" value="GNAT_dom"/>
</dbReference>
<dbReference type="GO" id="GO:0016747">
    <property type="term" value="F:acyltransferase activity, transferring groups other than amino-acyl groups"/>
    <property type="evidence" value="ECO:0007669"/>
    <property type="project" value="InterPro"/>
</dbReference>
<dbReference type="PROSITE" id="PS51186">
    <property type="entry name" value="GNAT"/>
    <property type="match status" value="1"/>
</dbReference>
<dbReference type="CDD" id="cd04301">
    <property type="entry name" value="NAT_SF"/>
    <property type="match status" value="1"/>
</dbReference>
<keyword evidence="1 4" id="KW-0808">Transferase</keyword>
<name>A0A3R8MVF3_9BURK</name>
<dbReference type="RefSeq" id="WP_125095413.1">
    <property type="nucleotide sequence ID" value="NZ_RRUE01000001.1"/>
</dbReference>
<feature type="domain" description="N-acetyltransferase" evidence="3">
    <location>
        <begin position="24"/>
        <end position="172"/>
    </location>
</feature>
<dbReference type="Gene3D" id="3.40.630.30">
    <property type="match status" value="1"/>
</dbReference>
<dbReference type="InterPro" id="IPR050680">
    <property type="entry name" value="YpeA/RimI_acetyltransf"/>
</dbReference>
<dbReference type="PANTHER" id="PTHR43420:SF12">
    <property type="entry name" value="N-ACETYLTRANSFERASE DOMAIN-CONTAINING PROTEIN"/>
    <property type="match status" value="1"/>
</dbReference>
<gene>
    <name evidence="4" type="ORF">EHV23_07880</name>
</gene>
<reference evidence="4 5" key="1">
    <citation type="submission" date="2018-11" db="EMBL/GenBank/DDBJ databases">
        <title>Genome sequencing of Lautropia sp. KCOM 2505 (= ChDC F240).</title>
        <authorList>
            <person name="Kook J.-K."/>
            <person name="Park S.-N."/>
            <person name="Lim Y.K."/>
        </authorList>
    </citation>
    <scope>NUCLEOTIDE SEQUENCE [LARGE SCALE GENOMIC DNA]</scope>
    <source>
        <strain evidence="4 5">KCOM 2505</strain>
    </source>
</reference>
<keyword evidence="2" id="KW-0012">Acyltransferase</keyword>
<sequence>MKAAADVSQVAARSPSGQTAAGRLRVRAMTAADLPAVDAIEQDVQPFPWRSGQFAGALDAGYLAWIFTGADPTAPVGYAVLVGVLDEWELLTFAMARSHQGQGLGGEALDILLAHIRGQGGRCLFLEVASANAPALRLYRSRGFRTVGQRRAYYRHADGRTDDAWVIRCDLVPGDSEQDSR</sequence>
<dbReference type="InterPro" id="IPR016181">
    <property type="entry name" value="Acyl_CoA_acyltransferase"/>
</dbReference>
<keyword evidence="5" id="KW-1185">Reference proteome</keyword>
<proteinExistence type="predicted"/>
<dbReference type="EMBL" id="RRUE01000001">
    <property type="protein sequence ID" value="RRN45987.1"/>
    <property type="molecule type" value="Genomic_DNA"/>
</dbReference>
<evidence type="ECO:0000256" key="1">
    <source>
        <dbReference type="ARBA" id="ARBA00022679"/>
    </source>
</evidence>
<dbReference type="OrthoDB" id="9796919at2"/>
<evidence type="ECO:0000256" key="2">
    <source>
        <dbReference type="ARBA" id="ARBA00023315"/>
    </source>
</evidence>
<dbReference type="AlphaFoldDB" id="A0A3R8MVF3"/>